<protein>
    <submittedName>
        <fullName evidence="6">Tetracyclin repressor, C-terminal all-alpha domain</fullName>
    </submittedName>
</protein>
<evidence type="ECO:0000313" key="6">
    <source>
        <dbReference type="EMBL" id="SDR04305.1"/>
    </source>
</evidence>
<evidence type="ECO:0000256" key="2">
    <source>
        <dbReference type="ARBA" id="ARBA00023125"/>
    </source>
</evidence>
<name>A0A1H1FTV0_9ACTN</name>
<dbReference type="InterPro" id="IPR001647">
    <property type="entry name" value="HTH_TetR"/>
</dbReference>
<evidence type="ECO:0000256" key="3">
    <source>
        <dbReference type="ARBA" id="ARBA00023163"/>
    </source>
</evidence>
<evidence type="ECO:0000256" key="4">
    <source>
        <dbReference type="PROSITE-ProRule" id="PRU00335"/>
    </source>
</evidence>
<dbReference type="STRING" id="47312.SAMN04489765_2913"/>
<reference evidence="7" key="1">
    <citation type="submission" date="2016-10" db="EMBL/GenBank/DDBJ databases">
        <authorList>
            <person name="Varghese N."/>
            <person name="Submissions S."/>
        </authorList>
    </citation>
    <scope>NUCLEOTIDE SEQUENCE [LARGE SCALE GENOMIC DNA]</scope>
    <source>
        <strain evidence="7">DSM 44142</strain>
    </source>
</reference>
<accession>A0A1H1FTV0</accession>
<dbReference type="EMBL" id="FNLF01000002">
    <property type="protein sequence ID" value="SDR04305.1"/>
    <property type="molecule type" value="Genomic_DNA"/>
</dbReference>
<evidence type="ECO:0000313" key="7">
    <source>
        <dbReference type="Proteomes" id="UP000183053"/>
    </source>
</evidence>
<dbReference type="Proteomes" id="UP000183053">
    <property type="component" value="Unassembled WGS sequence"/>
</dbReference>
<dbReference type="InterPro" id="IPR004111">
    <property type="entry name" value="Repressor_TetR_C"/>
</dbReference>
<keyword evidence="7" id="KW-1185">Reference proteome</keyword>
<dbReference type="SUPFAM" id="SSF48498">
    <property type="entry name" value="Tetracyclin repressor-like, C-terminal domain"/>
    <property type="match status" value="1"/>
</dbReference>
<keyword evidence="2 4" id="KW-0238">DNA-binding</keyword>
<dbReference type="Gene3D" id="1.10.10.60">
    <property type="entry name" value="Homeodomain-like"/>
    <property type="match status" value="1"/>
</dbReference>
<feature type="domain" description="HTH tetR-type" evidence="5">
    <location>
        <begin position="21"/>
        <end position="81"/>
    </location>
</feature>
<dbReference type="AlphaFoldDB" id="A0A1H1FTV0"/>
<evidence type="ECO:0000259" key="5">
    <source>
        <dbReference type="PROSITE" id="PS50977"/>
    </source>
</evidence>
<dbReference type="SUPFAM" id="SSF46689">
    <property type="entry name" value="Homeodomain-like"/>
    <property type="match status" value="1"/>
</dbReference>
<proteinExistence type="predicted"/>
<dbReference type="PROSITE" id="PS50977">
    <property type="entry name" value="HTH_TETR_2"/>
    <property type="match status" value="1"/>
</dbReference>
<dbReference type="GO" id="GO:0000976">
    <property type="term" value="F:transcription cis-regulatory region binding"/>
    <property type="evidence" value="ECO:0007669"/>
    <property type="project" value="TreeGrafter"/>
</dbReference>
<keyword evidence="3" id="KW-0804">Transcription</keyword>
<gene>
    <name evidence="6" type="ORF">SAMN04489765_2913</name>
</gene>
<dbReference type="PANTHER" id="PTHR30055">
    <property type="entry name" value="HTH-TYPE TRANSCRIPTIONAL REGULATOR RUTR"/>
    <property type="match status" value="1"/>
</dbReference>
<dbReference type="PANTHER" id="PTHR30055:SF151">
    <property type="entry name" value="TRANSCRIPTIONAL REGULATORY PROTEIN"/>
    <property type="match status" value="1"/>
</dbReference>
<organism evidence="6 7">
    <name type="scientific">Tsukamurella pulmonis</name>
    <dbReference type="NCBI Taxonomy" id="47312"/>
    <lineage>
        <taxon>Bacteria</taxon>
        <taxon>Bacillati</taxon>
        <taxon>Actinomycetota</taxon>
        <taxon>Actinomycetes</taxon>
        <taxon>Mycobacteriales</taxon>
        <taxon>Tsukamurellaceae</taxon>
        <taxon>Tsukamurella</taxon>
    </lineage>
</organism>
<dbReference type="Pfam" id="PF00440">
    <property type="entry name" value="TetR_N"/>
    <property type="match status" value="1"/>
</dbReference>
<dbReference type="InterPro" id="IPR050109">
    <property type="entry name" value="HTH-type_TetR-like_transc_reg"/>
</dbReference>
<feature type="DNA-binding region" description="H-T-H motif" evidence="4">
    <location>
        <begin position="44"/>
        <end position="63"/>
    </location>
</feature>
<dbReference type="GO" id="GO:0003700">
    <property type="term" value="F:DNA-binding transcription factor activity"/>
    <property type="evidence" value="ECO:0007669"/>
    <property type="project" value="TreeGrafter"/>
</dbReference>
<dbReference type="Pfam" id="PF02909">
    <property type="entry name" value="TetR_C_1"/>
    <property type="match status" value="1"/>
</dbReference>
<dbReference type="GO" id="GO:0045892">
    <property type="term" value="P:negative regulation of DNA-templated transcription"/>
    <property type="evidence" value="ECO:0007669"/>
    <property type="project" value="InterPro"/>
</dbReference>
<dbReference type="Gene3D" id="1.10.357.10">
    <property type="entry name" value="Tetracycline Repressor, domain 2"/>
    <property type="match status" value="1"/>
</dbReference>
<dbReference type="InterPro" id="IPR036271">
    <property type="entry name" value="Tet_transcr_reg_TetR-rel_C_sf"/>
</dbReference>
<sequence length="228" mass="24236">MMGFMTTERPRRGRPALGAPKLSRAAVVDAALALIDRDGVAEVGMRSIARHLSVDAKSLYNHVRDKDDLLDAVTEHLLRSIVVHVPTGDLRTDLAGIAHAFRAAAQAHPRAATLVLTRQVQSVAALAPTQSILDVLLAAGFAPAEAVHLLRSQLAALIGALLREFEAAPTFGMTDAEAIARREASLAACGLPAVQAVAPELARFDADAEFEYMIGLSISAVEARLPRR</sequence>
<evidence type="ECO:0000256" key="1">
    <source>
        <dbReference type="ARBA" id="ARBA00023015"/>
    </source>
</evidence>
<keyword evidence="1" id="KW-0805">Transcription regulation</keyword>
<dbReference type="InterPro" id="IPR009057">
    <property type="entry name" value="Homeodomain-like_sf"/>
</dbReference>